<dbReference type="EMBL" id="BAAFJT010000035">
    <property type="protein sequence ID" value="GAB0202066.1"/>
    <property type="molecule type" value="Genomic_DNA"/>
</dbReference>
<dbReference type="EMBL" id="BAAFJT010000035">
    <property type="protein sequence ID" value="GAB0202057.1"/>
    <property type="molecule type" value="Genomic_DNA"/>
</dbReference>
<dbReference type="EMBL" id="BAAFJT010000035">
    <property type="protein sequence ID" value="GAB0202061.1"/>
    <property type="molecule type" value="Genomic_DNA"/>
</dbReference>
<evidence type="ECO:0000313" key="12">
    <source>
        <dbReference type="EMBL" id="GAB0202066.1"/>
    </source>
</evidence>
<dbReference type="EMBL" id="BAAFJT010000035">
    <property type="protein sequence ID" value="GAB0202059.1"/>
    <property type="molecule type" value="Genomic_DNA"/>
</dbReference>
<dbReference type="EMBL" id="BAAFJT010000035">
    <property type="protein sequence ID" value="GAB0202062.1"/>
    <property type="molecule type" value="Genomic_DNA"/>
</dbReference>
<organism evidence="7 13">
    <name type="scientific">Grus japonensis</name>
    <name type="common">Japanese crane</name>
    <name type="synonym">Red-crowned crane</name>
    <dbReference type="NCBI Taxonomy" id="30415"/>
    <lineage>
        <taxon>Eukaryota</taxon>
        <taxon>Metazoa</taxon>
        <taxon>Chordata</taxon>
        <taxon>Craniata</taxon>
        <taxon>Vertebrata</taxon>
        <taxon>Euteleostomi</taxon>
        <taxon>Archelosauria</taxon>
        <taxon>Archosauria</taxon>
        <taxon>Dinosauria</taxon>
        <taxon>Saurischia</taxon>
        <taxon>Theropoda</taxon>
        <taxon>Coelurosauria</taxon>
        <taxon>Aves</taxon>
        <taxon>Neognathae</taxon>
        <taxon>Neoaves</taxon>
        <taxon>Gruiformes</taxon>
        <taxon>Gruidae</taxon>
        <taxon>Grus</taxon>
    </lineage>
</organism>
<protein>
    <submittedName>
        <fullName evidence="7">Uncharacterized protein</fullName>
    </submittedName>
</protein>
<name>A0ABC9XWM9_GRUJA</name>
<dbReference type="EMBL" id="BAAFJT010000035">
    <property type="protein sequence ID" value="GAB0202060.1"/>
    <property type="molecule type" value="Genomic_DNA"/>
</dbReference>
<keyword evidence="13" id="KW-1185">Reference proteome</keyword>
<evidence type="ECO:0000313" key="7">
    <source>
        <dbReference type="EMBL" id="GAB0202061.1"/>
    </source>
</evidence>
<evidence type="ECO:0000313" key="2">
    <source>
        <dbReference type="EMBL" id="GAB0202056.1"/>
    </source>
</evidence>
<dbReference type="EMBL" id="BAAFJT010000035">
    <property type="protein sequence ID" value="GAB0202056.1"/>
    <property type="molecule type" value="Genomic_DNA"/>
</dbReference>
<dbReference type="EMBL" id="BAAFJT010000035">
    <property type="protein sequence ID" value="GAB0202055.1"/>
    <property type="molecule type" value="Genomic_DNA"/>
</dbReference>
<evidence type="ECO:0000313" key="8">
    <source>
        <dbReference type="EMBL" id="GAB0202062.1"/>
    </source>
</evidence>
<evidence type="ECO:0000313" key="6">
    <source>
        <dbReference type="EMBL" id="GAB0202060.1"/>
    </source>
</evidence>
<evidence type="ECO:0000313" key="11">
    <source>
        <dbReference type="EMBL" id="GAB0202065.1"/>
    </source>
</evidence>
<dbReference type="EMBL" id="BAAFJT010000035">
    <property type="protein sequence ID" value="GAB0202065.1"/>
    <property type="molecule type" value="Genomic_DNA"/>
</dbReference>
<evidence type="ECO:0000313" key="3">
    <source>
        <dbReference type="EMBL" id="GAB0202057.1"/>
    </source>
</evidence>
<evidence type="ECO:0000313" key="4">
    <source>
        <dbReference type="EMBL" id="GAB0202058.1"/>
    </source>
</evidence>
<comment type="caution">
    <text evidence="7">The sequence shown here is derived from an EMBL/GenBank/DDBJ whole genome shotgun (WGS) entry which is preliminary data.</text>
</comment>
<dbReference type="EMBL" id="BAAFJT010000035">
    <property type="protein sequence ID" value="GAB0202064.1"/>
    <property type="molecule type" value="Genomic_DNA"/>
</dbReference>
<reference evidence="7 13" key="1">
    <citation type="submission" date="2024-06" db="EMBL/GenBank/DDBJ databases">
        <title>The draft genome of Grus japonensis, version 3.</title>
        <authorList>
            <person name="Nabeshima K."/>
            <person name="Suzuki S."/>
            <person name="Onuma M."/>
        </authorList>
    </citation>
    <scope>NUCLEOTIDE SEQUENCE [LARGE SCALE GENOMIC DNA]</scope>
    <source>
        <strain evidence="7 13">451A</strain>
    </source>
</reference>
<evidence type="ECO:0000313" key="5">
    <source>
        <dbReference type="EMBL" id="GAB0202059.1"/>
    </source>
</evidence>
<accession>A0ABC9XWM9</accession>
<dbReference type="AlphaFoldDB" id="A0ABC9XWM9"/>
<evidence type="ECO:0000313" key="1">
    <source>
        <dbReference type="EMBL" id="GAB0202055.1"/>
    </source>
</evidence>
<gene>
    <name evidence="1" type="ORF">GRJ2_002671100</name>
    <name evidence="2" type="ORF">GRJ2_002671200</name>
    <name evidence="3" type="ORF">GRJ2_002671300</name>
    <name evidence="4" type="ORF">GRJ2_002671400</name>
    <name evidence="5" type="ORF">GRJ2_002671500</name>
    <name evidence="6" type="ORF">GRJ2_002671600</name>
    <name evidence="7" type="ORF">GRJ2_002671700</name>
    <name evidence="8" type="ORF">GRJ2_002671800</name>
    <name evidence="9" type="ORF">GRJ2_002671900</name>
    <name evidence="10" type="ORF">GRJ2_002672000</name>
    <name evidence="11" type="ORF">GRJ2_002672100</name>
    <name evidence="12" type="ORF">GRJ2_002672200</name>
</gene>
<evidence type="ECO:0000313" key="9">
    <source>
        <dbReference type="EMBL" id="GAB0202063.1"/>
    </source>
</evidence>
<proteinExistence type="predicted"/>
<evidence type="ECO:0000313" key="13">
    <source>
        <dbReference type="Proteomes" id="UP001623348"/>
    </source>
</evidence>
<sequence length="153" mass="17147">MEVLEHVQRRAMQRVKGLEKKSDEERLRELGLFSPEKRRLRGDLIALYSSLKGGGSEVGVGLFTQLTSKRTRENGLKLRQGRFRLAMRKKFLHRQSGQALEQAAQRGAGVTIPGGVQKTRRRGTLGHGLVDMVVSGQRLDLMISEVFSNLPIP</sequence>
<dbReference type="Proteomes" id="UP001623348">
    <property type="component" value="Unassembled WGS sequence"/>
</dbReference>
<evidence type="ECO:0000313" key="10">
    <source>
        <dbReference type="EMBL" id="GAB0202064.1"/>
    </source>
</evidence>
<dbReference type="EMBL" id="BAAFJT010000035">
    <property type="protein sequence ID" value="GAB0202058.1"/>
    <property type="molecule type" value="Genomic_DNA"/>
</dbReference>
<dbReference type="EMBL" id="BAAFJT010000035">
    <property type="protein sequence ID" value="GAB0202063.1"/>
    <property type="molecule type" value="Genomic_DNA"/>
</dbReference>